<dbReference type="Gene3D" id="3.40.50.150">
    <property type="entry name" value="Vaccinia Virus protein VP39"/>
    <property type="match status" value="1"/>
</dbReference>
<gene>
    <name evidence="1" type="ORF">ARD30_12450</name>
    <name evidence="2" type="ORF">SAMN05660750_04101</name>
</gene>
<proteinExistence type="predicted"/>
<dbReference type="InterPro" id="IPR010342">
    <property type="entry name" value="DUF938"/>
</dbReference>
<dbReference type="Pfam" id="PF06080">
    <property type="entry name" value="DUF938"/>
    <property type="match status" value="1"/>
</dbReference>
<reference evidence="2 4" key="2">
    <citation type="submission" date="2017-02" db="EMBL/GenBank/DDBJ databases">
        <authorList>
            <person name="Peterson S.W."/>
        </authorList>
    </citation>
    <scope>NUCLEOTIDE SEQUENCE [LARGE SCALE GENOMIC DNA]</scope>
    <source>
        <strain evidence="2 4">DSM 9653</strain>
    </source>
</reference>
<evidence type="ECO:0000313" key="2">
    <source>
        <dbReference type="EMBL" id="SKC08371.1"/>
    </source>
</evidence>
<evidence type="ECO:0000313" key="4">
    <source>
        <dbReference type="Proteomes" id="UP000190130"/>
    </source>
</evidence>
<dbReference type="STRING" id="53254.SAMN05660750_04101"/>
<protein>
    <submittedName>
        <fullName evidence="1">SAM-dependent methyltransferase</fullName>
    </submittedName>
</protein>
<sequence>MTTPSFWQPTRQEEAGRDSRLQAPAVGRNRDAILAVLRQVLPPSGLVLEVASGSGEHAIHFAAALPALTFQPSDPAADALASIAAWARESGLGNVLPPQQLDAGAPQWPIETADAILCINMIHIAPWAAAEGLFRQAGRLLKTGAPLYLYGPYRRPGRPLEPSNAAFDESLRRRDPEWGLRDLEAVVALAAANGFGPPEVVEMPANNLSVIFRAG</sequence>
<organism evidence="1 3">
    <name type="scientific">Bosea thiooxidans</name>
    <dbReference type="NCBI Taxonomy" id="53254"/>
    <lineage>
        <taxon>Bacteria</taxon>
        <taxon>Pseudomonadati</taxon>
        <taxon>Pseudomonadota</taxon>
        <taxon>Alphaproteobacteria</taxon>
        <taxon>Hyphomicrobiales</taxon>
        <taxon>Boseaceae</taxon>
        <taxon>Bosea</taxon>
    </lineage>
</organism>
<keyword evidence="1" id="KW-0489">Methyltransferase</keyword>
<accession>A0A0Q3I6V9</accession>
<dbReference type="InterPro" id="IPR029063">
    <property type="entry name" value="SAM-dependent_MTases_sf"/>
</dbReference>
<dbReference type="Proteomes" id="UP000190130">
    <property type="component" value="Unassembled WGS sequence"/>
</dbReference>
<dbReference type="Proteomes" id="UP000051562">
    <property type="component" value="Unassembled WGS sequence"/>
</dbReference>
<dbReference type="GO" id="GO:0008168">
    <property type="term" value="F:methyltransferase activity"/>
    <property type="evidence" value="ECO:0007669"/>
    <property type="project" value="UniProtKB-KW"/>
</dbReference>
<dbReference type="OrthoDB" id="5525831at2"/>
<dbReference type="PANTHER" id="PTHR20974">
    <property type="entry name" value="UPF0585 PROTEIN CG18661"/>
    <property type="match status" value="1"/>
</dbReference>
<dbReference type="AlphaFoldDB" id="A0A0Q3I6V9"/>
<dbReference type="SUPFAM" id="SSF53335">
    <property type="entry name" value="S-adenosyl-L-methionine-dependent methyltransferases"/>
    <property type="match status" value="1"/>
</dbReference>
<dbReference type="EMBL" id="FUYX01000013">
    <property type="protein sequence ID" value="SKC08371.1"/>
    <property type="molecule type" value="Genomic_DNA"/>
</dbReference>
<keyword evidence="3" id="KW-1185">Reference proteome</keyword>
<dbReference type="EMBL" id="LMAR01000033">
    <property type="protein sequence ID" value="KQK30751.1"/>
    <property type="molecule type" value="Genomic_DNA"/>
</dbReference>
<dbReference type="RefSeq" id="WP_055727912.1">
    <property type="nucleotide sequence ID" value="NZ_FUYX01000013.1"/>
</dbReference>
<dbReference type="PANTHER" id="PTHR20974:SF0">
    <property type="entry name" value="UPF0585 PROTEIN CG18661"/>
    <property type="match status" value="1"/>
</dbReference>
<evidence type="ECO:0000313" key="1">
    <source>
        <dbReference type="EMBL" id="KQK30751.1"/>
    </source>
</evidence>
<reference evidence="1 3" key="1">
    <citation type="submission" date="2015-10" db="EMBL/GenBank/DDBJ databases">
        <title>Draft genome of Bosea thiooxidans.</title>
        <authorList>
            <person name="Wang X."/>
        </authorList>
    </citation>
    <scope>NUCLEOTIDE SEQUENCE [LARGE SCALE GENOMIC DNA]</scope>
    <source>
        <strain evidence="1 3">CGMCC 9174</strain>
    </source>
</reference>
<evidence type="ECO:0000313" key="3">
    <source>
        <dbReference type="Proteomes" id="UP000051562"/>
    </source>
</evidence>
<keyword evidence="1" id="KW-0808">Transferase</keyword>
<name>A0A0Q3I6V9_9HYPH</name>
<dbReference type="GO" id="GO:0032259">
    <property type="term" value="P:methylation"/>
    <property type="evidence" value="ECO:0007669"/>
    <property type="project" value="UniProtKB-KW"/>
</dbReference>